<dbReference type="Pfam" id="PF01557">
    <property type="entry name" value="FAA_hydrolase"/>
    <property type="match status" value="1"/>
</dbReference>
<gene>
    <name evidence="9" type="ORF">EV695_2774</name>
</gene>
<accession>A0A4R1EU89</accession>
<evidence type="ECO:0000256" key="6">
    <source>
        <dbReference type="ARBA" id="ARBA00060569"/>
    </source>
</evidence>
<dbReference type="GO" id="GO:0046872">
    <property type="term" value="F:metal ion binding"/>
    <property type="evidence" value="ECO:0007669"/>
    <property type="project" value="UniProtKB-KW"/>
</dbReference>
<comment type="pathway">
    <text evidence="7">Aromatic compound metabolism; 4-hydroxyphenylacetate degradation; pyruvate and succinate semialdehyde from 4-hydroxyphenylacetate: step 5/7.</text>
</comment>
<evidence type="ECO:0000256" key="5">
    <source>
        <dbReference type="ARBA" id="ARBA00057150"/>
    </source>
</evidence>
<dbReference type="GO" id="GO:0019752">
    <property type="term" value="P:carboxylic acid metabolic process"/>
    <property type="evidence" value="ECO:0007669"/>
    <property type="project" value="UniProtKB-ARBA"/>
</dbReference>
<evidence type="ECO:0000256" key="4">
    <source>
        <dbReference type="ARBA" id="ARBA00052790"/>
    </source>
</evidence>
<dbReference type="AlphaFoldDB" id="A0A4R1EU89"/>
<evidence type="ECO:0000313" key="9">
    <source>
        <dbReference type="EMBL" id="TCJ84813.1"/>
    </source>
</evidence>
<dbReference type="EMBL" id="SMFQ01000004">
    <property type="protein sequence ID" value="TCJ84813.1"/>
    <property type="molecule type" value="Genomic_DNA"/>
</dbReference>
<evidence type="ECO:0000313" key="10">
    <source>
        <dbReference type="Proteomes" id="UP000294887"/>
    </source>
</evidence>
<comment type="catalytic activity">
    <reaction evidence="4">
        <text>(2E,4Z)-5-hydroxypenta-2,4-diene-1,2,5-tricarboxylate = (3E,5R)-5-carboxy-2-oxohept-3-enedioate</text>
        <dbReference type="Rhea" id="RHEA:18813"/>
        <dbReference type="ChEBI" id="CHEBI:47961"/>
        <dbReference type="ChEBI" id="CHEBI:87491"/>
        <dbReference type="EC" id="5.3.3.10"/>
    </reaction>
</comment>
<dbReference type="SUPFAM" id="SSF56529">
    <property type="entry name" value="FAH"/>
    <property type="match status" value="1"/>
</dbReference>
<dbReference type="GO" id="GO:0008704">
    <property type="term" value="F:5-carboxymethyl-2-hydroxymuconate delta-isomerase activity"/>
    <property type="evidence" value="ECO:0007669"/>
    <property type="project" value="UniProtKB-EC"/>
</dbReference>
<dbReference type="RefSeq" id="WP_207907088.1">
    <property type="nucleotide sequence ID" value="NZ_BAAAFU010000006.1"/>
</dbReference>
<protein>
    <submittedName>
        <fullName evidence="9">2-keto-4-pentenoate hydratase/2-oxohepta-3-ene-1,7-dioic acid hydratase in catechol pathway</fullName>
    </submittedName>
</protein>
<dbReference type="GO" id="GO:0018800">
    <property type="term" value="F:5-oxopent-3-ene-1,2,5-tricarboxylate decarboxylase activity"/>
    <property type="evidence" value="ECO:0007669"/>
    <property type="project" value="UniProtKB-EC"/>
</dbReference>
<dbReference type="Gene3D" id="3.90.850.10">
    <property type="entry name" value="Fumarylacetoacetase-like, C-terminal domain"/>
    <property type="match status" value="1"/>
</dbReference>
<feature type="domain" description="Fumarylacetoacetase-like C-terminal" evidence="8">
    <location>
        <begin position="77"/>
        <end position="279"/>
    </location>
</feature>
<dbReference type="FunFam" id="3.90.850.10:FF:000002">
    <property type="entry name" value="2-hydroxyhepta-2,4-diene-1,7-dioate isomerase"/>
    <property type="match status" value="1"/>
</dbReference>
<dbReference type="Proteomes" id="UP000294887">
    <property type="component" value="Unassembled WGS sequence"/>
</dbReference>
<dbReference type="InterPro" id="IPR036663">
    <property type="entry name" value="Fumarylacetoacetase_C_sf"/>
</dbReference>
<comment type="function">
    <text evidence="5">Decarboxylates OPET (5-oxo-pent-3-ene-1,2,5-tricarboxylic acid) into HHDD (2-hydroxy-hept-2,4-diene-1,7-dioate) and isomerizes it to OHED (2-oxo-hept-3-ene-1,7-dioate).</text>
</comment>
<sequence>MAAIRLGMIAGRSVLVLDEHAIDIENRSDGQFSADPMKIYQNWDTFTDWAGKQVLKGDESPVTDADLQCPVPQPSAVYAIGLNYTDHAEEAKLDIPKQPMVFTKFPSCIAGPTAEIPLTSNRVDWEAELVIVIGRGGRNIAESDAQEHIAGFTAGQDISDRRQQFSDRPPQFSLGKSSKNYGPIGPVVVTADAFDNPDAIAFTCELDGEPVQSGNTAKLIFSVSQIVSFLSKWTELNPGDLIFTGTPSGVGSVRDPRRYLTEGETITTTVPGIGTMTNKCVAQ</sequence>
<comment type="similarity">
    <text evidence="1">Belongs to the FAH family.</text>
</comment>
<proteinExistence type="inferred from homology"/>
<evidence type="ECO:0000259" key="8">
    <source>
        <dbReference type="Pfam" id="PF01557"/>
    </source>
</evidence>
<dbReference type="PANTHER" id="PTHR42796:SF4">
    <property type="entry name" value="FUMARYLACETOACETATE HYDROLASE DOMAIN-CONTAINING PROTEIN 2A"/>
    <property type="match status" value="1"/>
</dbReference>
<evidence type="ECO:0000256" key="2">
    <source>
        <dbReference type="ARBA" id="ARBA00022723"/>
    </source>
</evidence>
<comment type="catalytic activity">
    <reaction evidence="3">
        <text>(3E,5R)-5-carboxy-2-oxohept-3-enedioate + H(+) = (4Z)-2-oxohept-4-enedioate + CO2</text>
        <dbReference type="Rhea" id="RHEA:14397"/>
        <dbReference type="ChEBI" id="CHEBI:15378"/>
        <dbReference type="ChEBI" id="CHEBI:16526"/>
        <dbReference type="ChEBI" id="CHEBI:87491"/>
        <dbReference type="ChEBI" id="CHEBI:87507"/>
        <dbReference type="EC" id="4.1.1.68"/>
    </reaction>
</comment>
<reference evidence="9 10" key="1">
    <citation type="submission" date="2019-03" db="EMBL/GenBank/DDBJ databases">
        <title>Genomic Encyclopedia of Type Strains, Phase IV (KMG-IV): sequencing the most valuable type-strain genomes for metagenomic binning, comparative biology and taxonomic classification.</title>
        <authorList>
            <person name="Goeker M."/>
        </authorList>
    </citation>
    <scope>NUCLEOTIDE SEQUENCE [LARGE SCALE GENOMIC DNA]</scope>
    <source>
        <strain evidence="9 10">DSM 24830</strain>
    </source>
</reference>
<comment type="pathway">
    <text evidence="6">Aromatic compound metabolism; 4-hydroxyphenylacetate degradation; pyruvate and succinate semialdehyde from 4-hydroxyphenylacetate: step 4/7.</text>
</comment>
<evidence type="ECO:0000256" key="7">
    <source>
        <dbReference type="ARBA" id="ARBA00060680"/>
    </source>
</evidence>
<evidence type="ECO:0000256" key="1">
    <source>
        <dbReference type="ARBA" id="ARBA00010211"/>
    </source>
</evidence>
<keyword evidence="10" id="KW-1185">Reference proteome</keyword>
<comment type="caution">
    <text evidence="9">The sequence shown here is derived from an EMBL/GenBank/DDBJ whole genome shotgun (WGS) entry which is preliminary data.</text>
</comment>
<keyword evidence="2" id="KW-0479">Metal-binding</keyword>
<dbReference type="InterPro" id="IPR051121">
    <property type="entry name" value="FAH"/>
</dbReference>
<dbReference type="InterPro" id="IPR011234">
    <property type="entry name" value="Fumarylacetoacetase-like_C"/>
</dbReference>
<name>A0A4R1EU89_9GAMM</name>
<evidence type="ECO:0000256" key="3">
    <source>
        <dbReference type="ARBA" id="ARBA00051258"/>
    </source>
</evidence>
<organism evidence="9 10">
    <name type="scientific">Cocleimonas flava</name>
    <dbReference type="NCBI Taxonomy" id="634765"/>
    <lineage>
        <taxon>Bacteria</taxon>
        <taxon>Pseudomonadati</taxon>
        <taxon>Pseudomonadota</taxon>
        <taxon>Gammaproteobacteria</taxon>
        <taxon>Thiotrichales</taxon>
        <taxon>Thiotrichaceae</taxon>
        <taxon>Cocleimonas</taxon>
    </lineage>
</organism>
<dbReference type="PANTHER" id="PTHR42796">
    <property type="entry name" value="FUMARYLACETOACETATE HYDROLASE DOMAIN-CONTAINING PROTEIN 2A-RELATED"/>
    <property type="match status" value="1"/>
</dbReference>